<proteinExistence type="predicted"/>
<protein>
    <submittedName>
        <fullName evidence="1">Uncharacterized protein</fullName>
    </submittedName>
</protein>
<accession>A0A644VKP9</accession>
<dbReference type="EMBL" id="VSSQ01000342">
    <property type="protein sequence ID" value="MPL91886.1"/>
    <property type="molecule type" value="Genomic_DNA"/>
</dbReference>
<name>A0A644VKP9_9ZZZZ</name>
<reference evidence="1" key="1">
    <citation type="submission" date="2019-08" db="EMBL/GenBank/DDBJ databases">
        <authorList>
            <person name="Kucharzyk K."/>
            <person name="Murdoch R.W."/>
            <person name="Higgins S."/>
            <person name="Loffler F."/>
        </authorList>
    </citation>
    <scope>NUCLEOTIDE SEQUENCE</scope>
</reference>
<evidence type="ECO:0000313" key="1">
    <source>
        <dbReference type="EMBL" id="MPL91886.1"/>
    </source>
</evidence>
<organism evidence="1">
    <name type="scientific">bioreactor metagenome</name>
    <dbReference type="NCBI Taxonomy" id="1076179"/>
    <lineage>
        <taxon>unclassified sequences</taxon>
        <taxon>metagenomes</taxon>
        <taxon>ecological metagenomes</taxon>
    </lineage>
</organism>
<sequence length="95" mass="10750">MKTDPLFSHAVAQEVVVLLNTEKHGVGTKVGLSWQPDVAQFLLDMFPDALEYGLQLSDIAPLVSEDEFSFDDEDFDFLDDDDFLDEFDDDEDDSL</sequence>
<dbReference type="AlphaFoldDB" id="A0A644VKP9"/>
<comment type="caution">
    <text evidence="1">The sequence shown here is derived from an EMBL/GenBank/DDBJ whole genome shotgun (WGS) entry which is preliminary data.</text>
</comment>
<gene>
    <name evidence="1" type="ORF">SDC9_37970</name>
</gene>